<keyword evidence="2 5" id="KW-0238">DNA-binding</keyword>
<organism evidence="5 6">
    <name type="scientific">Sphingopyxis indica</name>
    <dbReference type="NCBI Taxonomy" id="436663"/>
    <lineage>
        <taxon>Bacteria</taxon>
        <taxon>Pseudomonadati</taxon>
        <taxon>Pseudomonadota</taxon>
        <taxon>Alphaproteobacteria</taxon>
        <taxon>Sphingomonadales</taxon>
        <taxon>Sphingomonadaceae</taxon>
        <taxon>Sphingopyxis</taxon>
    </lineage>
</organism>
<dbReference type="Pfam" id="PF00392">
    <property type="entry name" value="GntR"/>
    <property type="match status" value="1"/>
</dbReference>
<evidence type="ECO:0000313" key="5">
    <source>
        <dbReference type="EMBL" id="SNT15407.1"/>
    </source>
</evidence>
<dbReference type="InterPro" id="IPR000524">
    <property type="entry name" value="Tscrpt_reg_HTH_GntR"/>
</dbReference>
<evidence type="ECO:0000313" key="6">
    <source>
        <dbReference type="Proteomes" id="UP000198339"/>
    </source>
</evidence>
<gene>
    <name evidence="5" type="ORF">SAMN06295955_11380</name>
</gene>
<dbReference type="EMBL" id="FZPA01000013">
    <property type="protein sequence ID" value="SNT15407.1"/>
    <property type="molecule type" value="Genomic_DNA"/>
</dbReference>
<dbReference type="SUPFAM" id="SSF46785">
    <property type="entry name" value="Winged helix' DNA-binding domain"/>
    <property type="match status" value="1"/>
</dbReference>
<dbReference type="Gene3D" id="1.10.10.10">
    <property type="entry name" value="Winged helix-like DNA-binding domain superfamily/Winged helix DNA-binding domain"/>
    <property type="match status" value="1"/>
</dbReference>
<evidence type="ECO:0000256" key="1">
    <source>
        <dbReference type="ARBA" id="ARBA00023015"/>
    </source>
</evidence>
<evidence type="ECO:0000256" key="3">
    <source>
        <dbReference type="ARBA" id="ARBA00023163"/>
    </source>
</evidence>
<dbReference type="Proteomes" id="UP000198339">
    <property type="component" value="Unassembled WGS sequence"/>
</dbReference>
<dbReference type="AlphaFoldDB" id="A0A239KAI4"/>
<dbReference type="PROSITE" id="PS50949">
    <property type="entry name" value="HTH_GNTR"/>
    <property type="match status" value="1"/>
</dbReference>
<proteinExistence type="predicted"/>
<reference evidence="5 6" key="1">
    <citation type="submission" date="2017-06" db="EMBL/GenBank/DDBJ databases">
        <authorList>
            <person name="Kim H.J."/>
            <person name="Triplett B.A."/>
        </authorList>
    </citation>
    <scope>NUCLEOTIDE SEQUENCE [LARGE SCALE GENOMIC DNA]</scope>
    <source>
        <strain evidence="5 6">DS15</strain>
    </source>
</reference>
<dbReference type="GO" id="GO:0003700">
    <property type="term" value="F:DNA-binding transcription factor activity"/>
    <property type="evidence" value="ECO:0007669"/>
    <property type="project" value="InterPro"/>
</dbReference>
<protein>
    <submittedName>
        <fullName evidence="5">DNA-binding transcriptional regulator, GntR family</fullName>
    </submittedName>
</protein>
<name>A0A239KAI4_9SPHN</name>
<dbReference type="SMART" id="SM00345">
    <property type="entry name" value="HTH_GNTR"/>
    <property type="match status" value="1"/>
</dbReference>
<dbReference type="RefSeq" id="WP_089216926.1">
    <property type="nucleotide sequence ID" value="NZ_FZPA01000013.1"/>
</dbReference>
<keyword evidence="3" id="KW-0804">Transcription</keyword>
<dbReference type="PANTHER" id="PTHR43537">
    <property type="entry name" value="TRANSCRIPTIONAL REGULATOR, GNTR FAMILY"/>
    <property type="match status" value="1"/>
</dbReference>
<dbReference type="PANTHER" id="PTHR43537:SF24">
    <property type="entry name" value="GLUCONATE OPERON TRANSCRIPTIONAL REPRESSOR"/>
    <property type="match status" value="1"/>
</dbReference>
<sequence length="198" mass="21306">MSPAHVVEPTYEAIKRRLMAGGWTPGSRLESAKIADQLGVSVTPVRDCLYRLAGERMVDFTHGDGFHAHSLSETEYRDMLELHLILLLAALATTPRGRAAPDPQDGDYPDRTAGLFIEMAARSGNGELVASITALGDRLHLARHLDEQLVGETAAELDALAAALTSGTPHGTRNLLLRYHERRAGEAASYARLLGGAS</sequence>
<evidence type="ECO:0000259" key="4">
    <source>
        <dbReference type="PROSITE" id="PS50949"/>
    </source>
</evidence>
<dbReference type="InterPro" id="IPR036390">
    <property type="entry name" value="WH_DNA-bd_sf"/>
</dbReference>
<evidence type="ECO:0000256" key="2">
    <source>
        <dbReference type="ARBA" id="ARBA00023125"/>
    </source>
</evidence>
<dbReference type="OrthoDB" id="8479543at2"/>
<dbReference type="InterPro" id="IPR036388">
    <property type="entry name" value="WH-like_DNA-bd_sf"/>
</dbReference>
<keyword evidence="6" id="KW-1185">Reference proteome</keyword>
<feature type="domain" description="HTH gntR-type" evidence="4">
    <location>
        <begin position="4"/>
        <end position="71"/>
    </location>
</feature>
<accession>A0A239KAI4</accession>
<keyword evidence="1" id="KW-0805">Transcription regulation</keyword>
<dbReference type="GO" id="GO:0003677">
    <property type="term" value="F:DNA binding"/>
    <property type="evidence" value="ECO:0007669"/>
    <property type="project" value="UniProtKB-KW"/>
</dbReference>